<sequence length="199" mass="21704">VFDEGYLGIRSDGTDDIYLNVLYSTSGRRINTKAYGRTTTDPVLINRAVDQINEGFPNTFCSTSPPTQIIIATWIDFQKFDSNQGSNFQLIIVTNGNTTFGIALYVNVAIATASAGIGFQINNVYESADPSFFPFGATVMDAPSMMLNSNIPGTYIFPLYDIPPDPCSSVCYSCKPRLVQLACETMRINGEDVPASCNN</sequence>
<dbReference type="Pfam" id="PF06119">
    <property type="entry name" value="NIDO"/>
    <property type="match status" value="1"/>
</dbReference>
<dbReference type="OrthoDB" id="6236007at2759"/>
<dbReference type="GO" id="GO:0007160">
    <property type="term" value="P:cell-matrix adhesion"/>
    <property type="evidence" value="ECO:0007669"/>
    <property type="project" value="InterPro"/>
</dbReference>
<accession>A0A1X7T7N5</accession>
<name>A0A1X7T7N5_AMPQE</name>
<dbReference type="InterPro" id="IPR003886">
    <property type="entry name" value="NIDO_dom"/>
</dbReference>
<organism evidence="2">
    <name type="scientific">Amphimedon queenslandica</name>
    <name type="common">Sponge</name>
    <dbReference type="NCBI Taxonomy" id="400682"/>
    <lineage>
        <taxon>Eukaryota</taxon>
        <taxon>Metazoa</taxon>
        <taxon>Porifera</taxon>
        <taxon>Demospongiae</taxon>
        <taxon>Heteroscleromorpha</taxon>
        <taxon>Haplosclerida</taxon>
        <taxon>Niphatidae</taxon>
        <taxon>Amphimedon</taxon>
    </lineage>
</organism>
<dbReference type="InParanoid" id="A0A1X7T7N5"/>
<feature type="domain" description="NIDO" evidence="1">
    <location>
        <begin position="17"/>
        <end position="164"/>
    </location>
</feature>
<protein>
    <recommendedName>
        <fullName evidence="1">NIDO domain-containing protein</fullName>
    </recommendedName>
</protein>
<reference evidence="2" key="1">
    <citation type="submission" date="2017-05" db="UniProtKB">
        <authorList>
            <consortium name="EnsemblMetazoa"/>
        </authorList>
    </citation>
    <scope>IDENTIFICATION</scope>
</reference>
<dbReference type="SMART" id="SM00539">
    <property type="entry name" value="NIDO"/>
    <property type="match status" value="1"/>
</dbReference>
<dbReference type="AlphaFoldDB" id="A0A1X7T7N5"/>
<dbReference type="EnsemblMetazoa" id="Aqu2.1.10561_001">
    <property type="protein sequence ID" value="Aqu2.1.10561_001"/>
    <property type="gene ID" value="Aqu2.1.10561"/>
</dbReference>
<evidence type="ECO:0000313" key="2">
    <source>
        <dbReference type="EnsemblMetazoa" id="Aqu2.1.10561_001"/>
    </source>
</evidence>
<proteinExistence type="predicted"/>
<evidence type="ECO:0000259" key="1">
    <source>
        <dbReference type="SMART" id="SM00539"/>
    </source>
</evidence>